<evidence type="ECO:0000256" key="2">
    <source>
        <dbReference type="SAM" id="Phobius"/>
    </source>
</evidence>
<proteinExistence type="predicted"/>
<dbReference type="InterPro" id="IPR029058">
    <property type="entry name" value="AB_hydrolase_fold"/>
</dbReference>
<dbReference type="Proteomes" id="UP000799772">
    <property type="component" value="Unassembled WGS sequence"/>
</dbReference>
<dbReference type="SUPFAM" id="SSF53474">
    <property type="entry name" value="alpha/beta-Hydrolases"/>
    <property type="match status" value="1"/>
</dbReference>
<evidence type="ECO:0000313" key="5">
    <source>
        <dbReference type="Proteomes" id="UP000799772"/>
    </source>
</evidence>
<comment type="caution">
    <text evidence="4">The sequence shown here is derived from an EMBL/GenBank/DDBJ whole genome shotgun (WGS) entry which is preliminary data.</text>
</comment>
<evidence type="ECO:0000259" key="3">
    <source>
        <dbReference type="Pfam" id="PF07859"/>
    </source>
</evidence>
<feature type="domain" description="Alpha/beta hydrolase fold-3" evidence="3">
    <location>
        <begin position="114"/>
        <end position="329"/>
    </location>
</feature>
<accession>A0A9P4M6Q5</accession>
<sequence length="348" mass="38571">MGQKPDKPSLGVFGRLGLLPLFIAVLGKALFSIISPLFVSRKNKPSTYYKWIVYSTFRTFSGSMTSAQEQFLSPNTDQVYLKFCNDNKIKPKSETLDDGTKLHWIGDKEASSVLLYFHGGGYNGPLIHANLDFLSQHLDYLNGHSSPSSSKPRSYSALILSYDLAPYARYPRQLAQAAMSLNYVLTTLGLAPSHILLGGDSAGGHVAIDVLAHILHPHPDRSVQEVKLPNGQRLKAALLISPWVELSSHADAYRRNAWKDIIGPPSVKRWATQFLAGAPRDPYNAPLTAPRGWWKGLSGIVEHLCICGSTDEVLIDDIEQFVEVLRAEWEGPGKLKVVRDWQEEVVPL</sequence>
<keyword evidence="5" id="KW-1185">Reference proteome</keyword>
<dbReference type="PANTHER" id="PTHR48081:SF31">
    <property type="entry name" value="STERYL ACETYL HYDROLASE MUG81-RELATED"/>
    <property type="match status" value="1"/>
</dbReference>
<keyword evidence="2" id="KW-1133">Transmembrane helix</keyword>
<evidence type="ECO:0000256" key="1">
    <source>
        <dbReference type="ARBA" id="ARBA00022801"/>
    </source>
</evidence>
<name>A0A9P4M6Q5_9PEZI</name>
<dbReference type="InterPro" id="IPR050300">
    <property type="entry name" value="GDXG_lipolytic_enzyme"/>
</dbReference>
<dbReference type="PANTHER" id="PTHR48081">
    <property type="entry name" value="AB HYDROLASE SUPERFAMILY PROTEIN C4A8.06C"/>
    <property type="match status" value="1"/>
</dbReference>
<dbReference type="InterPro" id="IPR013094">
    <property type="entry name" value="AB_hydrolase_3"/>
</dbReference>
<dbReference type="OrthoDB" id="2152029at2759"/>
<keyword evidence="1" id="KW-0378">Hydrolase</keyword>
<dbReference type="GO" id="GO:0016787">
    <property type="term" value="F:hydrolase activity"/>
    <property type="evidence" value="ECO:0007669"/>
    <property type="project" value="UniProtKB-KW"/>
</dbReference>
<dbReference type="Pfam" id="PF07859">
    <property type="entry name" value="Abhydrolase_3"/>
    <property type="match status" value="1"/>
</dbReference>
<feature type="transmembrane region" description="Helical" evidence="2">
    <location>
        <begin position="12"/>
        <end position="39"/>
    </location>
</feature>
<gene>
    <name evidence="4" type="ORF">NA57DRAFT_76363</name>
</gene>
<protein>
    <submittedName>
        <fullName evidence="4">Alpha/beta-hydrolase</fullName>
    </submittedName>
</protein>
<dbReference type="AlphaFoldDB" id="A0A9P4M6Q5"/>
<organism evidence="4 5">
    <name type="scientific">Rhizodiscina lignyota</name>
    <dbReference type="NCBI Taxonomy" id="1504668"/>
    <lineage>
        <taxon>Eukaryota</taxon>
        <taxon>Fungi</taxon>
        <taxon>Dikarya</taxon>
        <taxon>Ascomycota</taxon>
        <taxon>Pezizomycotina</taxon>
        <taxon>Dothideomycetes</taxon>
        <taxon>Pleosporomycetidae</taxon>
        <taxon>Aulographales</taxon>
        <taxon>Rhizodiscinaceae</taxon>
        <taxon>Rhizodiscina</taxon>
    </lineage>
</organism>
<dbReference type="Gene3D" id="3.40.50.1820">
    <property type="entry name" value="alpha/beta hydrolase"/>
    <property type="match status" value="1"/>
</dbReference>
<keyword evidence="2" id="KW-0812">Transmembrane</keyword>
<reference evidence="4" key="1">
    <citation type="journal article" date="2020" name="Stud. Mycol.">
        <title>101 Dothideomycetes genomes: a test case for predicting lifestyles and emergence of pathogens.</title>
        <authorList>
            <person name="Haridas S."/>
            <person name="Albert R."/>
            <person name="Binder M."/>
            <person name="Bloem J."/>
            <person name="Labutti K."/>
            <person name="Salamov A."/>
            <person name="Andreopoulos B."/>
            <person name="Baker S."/>
            <person name="Barry K."/>
            <person name="Bills G."/>
            <person name="Bluhm B."/>
            <person name="Cannon C."/>
            <person name="Castanera R."/>
            <person name="Culley D."/>
            <person name="Daum C."/>
            <person name="Ezra D."/>
            <person name="Gonzalez J."/>
            <person name="Henrissat B."/>
            <person name="Kuo A."/>
            <person name="Liang C."/>
            <person name="Lipzen A."/>
            <person name="Lutzoni F."/>
            <person name="Magnuson J."/>
            <person name="Mondo S."/>
            <person name="Nolan M."/>
            <person name="Ohm R."/>
            <person name="Pangilinan J."/>
            <person name="Park H.-J."/>
            <person name="Ramirez L."/>
            <person name="Alfaro M."/>
            <person name="Sun H."/>
            <person name="Tritt A."/>
            <person name="Yoshinaga Y."/>
            <person name="Zwiers L.-H."/>
            <person name="Turgeon B."/>
            <person name="Goodwin S."/>
            <person name="Spatafora J."/>
            <person name="Crous P."/>
            <person name="Grigoriev I."/>
        </authorList>
    </citation>
    <scope>NUCLEOTIDE SEQUENCE</scope>
    <source>
        <strain evidence="4">CBS 133067</strain>
    </source>
</reference>
<keyword evidence="2" id="KW-0472">Membrane</keyword>
<evidence type="ECO:0000313" key="4">
    <source>
        <dbReference type="EMBL" id="KAF2099130.1"/>
    </source>
</evidence>
<dbReference type="EMBL" id="ML978126">
    <property type="protein sequence ID" value="KAF2099130.1"/>
    <property type="molecule type" value="Genomic_DNA"/>
</dbReference>